<keyword evidence="2" id="KW-1185">Reference proteome</keyword>
<name>A0A9N8UZ46_9GLOM</name>
<sequence length="338" mass="39543">MTNSGADQQLEKYQERILARRRGAGTHRIEFRNFTIEIPEQGKNQEFIPQPLINKLSFDNEQQIDGNGYLSDIPEQFDGNGYLSDIPEQFDGNRYLSDIPEQFDGNGYLSDIPDVLEEEKNQEITYQPLDSTTVNEPLINNDNNERQFDDNRYLFKVINNIISEFLKEQENELSYKKEILHFKKIVEIRILEQLDLIDKQMLLRSSLRKAKLRIKQLCKEILGLIYKRDKIKTELSVERKGYKENEQIRKKLEQVHNFLSDIDILRESVIVDNSPQNENEVLDGFESLLINTTFRCCDNVNPLSNQETGNLRVLSQFNNLLENCERIIRQSADMETGT</sequence>
<accession>A0A9N8UZ46</accession>
<dbReference type="AlphaFoldDB" id="A0A9N8UZ46"/>
<organism evidence="1 2">
    <name type="scientific">Diversispora eburnea</name>
    <dbReference type="NCBI Taxonomy" id="1213867"/>
    <lineage>
        <taxon>Eukaryota</taxon>
        <taxon>Fungi</taxon>
        <taxon>Fungi incertae sedis</taxon>
        <taxon>Mucoromycota</taxon>
        <taxon>Glomeromycotina</taxon>
        <taxon>Glomeromycetes</taxon>
        <taxon>Diversisporales</taxon>
        <taxon>Diversisporaceae</taxon>
        <taxon>Diversispora</taxon>
    </lineage>
</organism>
<gene>
    <name evidence="1" type="ORF">DEBURN_LOCUS141</name>
</gene>
<evidence type="ECO:0000313" key="1">
    <source>
        <dbReference type="EMBL" id="CAG8432814.1"/>
    </source>
</evidence>
<evidence type="ECO:0000313" key="2">
    <source>
        <dbReference type="Proteomes" id="UP000789706"/>
    </source>
</evidence>
<dbReference type="OrthoDB" id="2396748at2759"/>
<comment type="caution">
    <text evidence="1">The sequence shown here is derived from an EMBL/GenBank/DDBJ whole genome shotgun (WGS) entry which is preliminary data.</text>
</comment>
<protein>
    <submittedName>
        <fullName evidence="1">11494_t:CDS:1</fullName>
    </submittedName>
</protein>
<reference evidence="1" key="1">
    <citation type="submission" date="2021-06" db="EMBL/GenBank/DDBJ databases">
        <authorList>
            <person name="Kallberg Y."/>
            <person name="Tangrot J."/>
            <person name="Rosling A."/>
        </authorList>
    </citation>
    <scope>NUCLEOTIDE SEQUENCE</scope>
    <source>
        <strain evidence="1">AZ414A</strain>
    </source>
</reference>
<proteinExistence type="predicted"/>
<dbReference type="EMBL" id="CAJVPK010000004">
    <property type="protein sequence ID" value="CAG8432814.1"/>
    <property type="molecule type" value="Genomic_DNA"/>
</dbReference>
<dbReference type="Proteomes" id="UP000789706">
    <property type="component" value="Unassembled WGS sequence"/>
</dbReference>